<evidence type="ECO:0000313" key="1">
    <source>
        <dbReference type="EMBL" id="TMO72132.1"/>
    </source>
</evidence>
<proteinExistence type="predicted"/>
<dbReference type="Proteomes" id="UP000307164">
    <property type="component" value="Unassembled WGS sequence"/>
</dbReference>
<evidence type="ECO:0000313" key="2">
    <source>
        <dbReference type="Proteomes" id="UP000307164"/>
    </source>
</evidence>
<dbReference type="EMBL" id="PNBW01000083">
    <property type="protein sequence ID" value="TMO72132.1"/>
    <property type="molecule type" value="Genomic_DNA"/>
</dbReference>
<name>A0ABY2VUP0_9GAMM</name>
<reference evidence="2" key="2">
    <citation type="submission" date="2019-06" db="EMBL/GenBank/DDBJ databases">
        <title>Co-occurence of chitin degradation, pigmentation and bioactivity in marine Pseudoalteromonas.</title>
        <authorList>
            <person name="Sonnenschein E.C."/>
            <person name="Bech P.K."/>
        </authorList>
    </citation>
    <scope>NUCLEOTIDE SEQUENCE [LARGE SCALE GENOMIC DNA]</scope>
    <source>
        <strain evidence="2">S3895</strain>
    </source>
</reference>
<comment type="caution">
    <text evidence="1">The sequence shown here is derived from an EMBL/GenBank/DDBJ whole genome shotgun (WGS) entry which is preliminary data.</text>
</comment>
<protein>
    <submittedName>
        <fullName evidence="1">Uncharacterized protein</fullName>
    </submittedName>
</protein>
<accession>A0ABY2VUP0</accession>
<dbReference type="RefSeq" id="WP_138676664.1">
    <property type="nucleotide sequence ID" value="NZ_PNBW01000083.1"/>
</dbReference>
<gene>
    <name evidence="1" type="ORF">CWC20_16045</name>
</gene>
<sequence>MDAAIFDNYSKYPITRLSELGLHLSTIRFLSEVGLPEWCAPNMYLGEEDCWLPELLIQNEKLAVLGSDRDDKQICISTTSNEVFRLNNSNLDFVATNPALFGKALEEFQICINAAVESNDTAFTDNNIPSVFLKPFIVWLTDNEPKALIKGSFWQSTLNWLKYT</sequence>
<keyword evidence="2" id="KW-1185">Reference proteome</keyword>
<organism evidence="1 2">
    <name type="scientific">Pseudoalteromonas aurantia</name>
    <dbReference type="NCBI Taxonomy" id="43654"/>
    <lineage>
        <taxon>Bacteria</taxon>
        <taxon>Pseudomonadati</taxon>
        <taxon>Pseudomonadota</taxon>
        <taxon>Gammaproteobacteria</taxon>
        <taxon>Alteromonadales</taxon>
        <taxon>Pseudoalteromonadaceae</taxon>
        <taxon>Pseudoalteromonas</taxon>
    </lineage>
</organism>
<reference evidence="1 2" key="1">
    <citation type="submission" date="2018-01" db="EMBL/GenBank/DDBJ databases">
        <authorList>
            <person name="Paulsen S."/>
            <person name="Gram L.K."/>
        </authorList>
    </citation>
    <scope>NUCLEOTIDE SEQUENCE [LARGE SCALE GENOMIC DNA]</scope>
    <source>
        <strain evidence="1 2">S3895</strain>
    </source>
</reference>